<name>I3V403_PSEPU</name>
<evidence type="ECO:0000313" key="2">
    <source>
        <dbReference type="Proteomes" id="UP000005268"/>
    </source>
</evidence>
<dbReference type="EMBL" id="CP003588">
    <property type="protein sequence ID" value="AFK72474.1"/>
    <property type="molecule type" value="Genomic_DNA"/>
</dbReference>
<dbReference type="HOGENOM" id="CLU_3187976_0_0_6"/>
<evidence type="ECO:0000313" key="1">
    <source>
        <dbReference type="EMBL" id="AFK72474.1"/>
    </source>
</evidence>
<gene>
    <name evidence="1" type="ORF">YSA_10526</name>
</gene>
<accession>I3V403</accession>
<sequence length="46" mass="5120">MQGYMKVSDKLDMDLEAPGIGVLCLLFSDQICELNKINSEIARGIF</sequence>
<dbReference type="AlphaFoldDB" id="I3V403"/>
<dbReference type="Proteomes" id="UP000005268">
    <property type="component" value="Chromosome"/>
</dbReference>
<proteinExistence type="predicted"/>
<reference evidence="1 2" key="1">
    <citation type="journal article" date="2012" name="J. Bacteriol.">
        <title>Complete Genome Sequence of the Naphthalene-Degrading Pseudomonas putida Strain ND6.</title>
        <authorList>
            <person name="Li S."/>
            <person name="Zhao H."/>
            <person name="Li Y."/>
            <person name="Niu S."/>
            <person name="Cai B."/>
        </authorList>
    </citation>
    <scope>NUCLEOTIDE SEQUENCE [LARGE SCALE GENOMIC DNA]</scope>
    <source>
        <strain evidence="1 2">ND6</strain>
    </source>
</reference>
<organism evidence="1 2">
    <name type="scientific">Pseudomonas putida ND6</name>
    <dbReference type="NCBI Taxonomy" id="231023"/>
    <lineage>
        <taxon>Bacteria</taxon>
        <taxon>Pseudomonadati</taxon>
        <taxon>Pseudomonadota</taxon>
        <taxon>Gammaproteobacteria</taxon>
        <taxon>Pseudomonadales</taxon>
        <taxon>Pseudomonadaceae</taxon>
        <taxon>Pseudomonas</taxon>
    </lineage>
</organism>
<protein>
    <submittedName>
        <fullName evidence="1">Uncharacterized protein</fullName>
    </submittedName>
</protein>
<dbReference type="KEGG" id="ppi:YSA_10526"/>